<feature type="region of interest" description="Disordered" evidence="1">
    <location>
        <begin position="43"/>
        <end position="64"/>
    </location>
</feature>
<gene>
    <name evidence="2" type="ORF">SI7747_12015442</name>
</gene>
<dbReference type="AlphaFoldDB" id="A0A7I8JFX1"/>
<accession>A0A7I8JFX1</accession>
<dbReference type="EMBL" id="LR743599">
    <property type="protein sequence ID" value="CAA2629804.1"/>
    <property type="molecule type" value="Genomic_DNA"/>
</dbReference>
<sequence length="64" mass="6718">MQSDATKTARRSSPPWTAAPMAGSTSARTSFFSSSGLAHMTKLRRVASSARRPVMSSSSSTPKA</sequence>
<name>A0A7I8JFX1_SPIIN</name>
<protein>
    <submittedName>
        <fullName evidence="2">Uncharacterized protein</fullName>
    </submittedName>
</protein>
<dbReference type="Proteomes" id="UP001189122">
    <property type="component" value="Unassembled WGS sequence"/>
</dbReference>
<evidence type="ECO:0000313" key="2">
    <source>
        <dbReference type="EMBL" id="CAA2629804.1"/>
    </source>
</evidence>
<organism evidence="2">
    <name type="scientific">Spirodela intermedia</name>
    <name type="common">Intermediate duckweed</name>
    <dbReference type="NCBI Taxonomy" id="51605"/>
    <lineage>
        <taxon>Eukaryota</taxon>
        <taxon>Viridiplantae</taxon>
        <taxon>Streptophyta</taxon>
        <taxon>Embryophyta</taxon>
        <taxon>Tracheophyta</taxon>
        <taxon>Spermatophyta</taxon>
        <taxon>Magnoliopsida</taxon>
        <taxon>Liliopsida</taxon>
        <taxon>Araceae</taxon>
        <taxon>Lemnoideae</taxon>
        <taxon>Spirodela</taxon>
    </lineage>
</organism>
<evidence type="ECO:0000313" key="3">
    <source>
        <dbReference type="Proteomes" id="UP001189122"/>
    </source>
</evidence>
<feature type="region of interest" description="Disordered" evidence="1">
    <location>
        <begin position="1"/>
        <end position="29"/>
    </location>
</feature>
<feature type="compositionally biased region" description="Low complexity" evidence="1">
    <location>
        <begin position="46"/>
        <end position="64"/>
    </location>
</feature>
<keyword evidence="3" id="KW-1185">Reference proteome</keyword>
<reference evidence="2 3" key="1">
    <citation type="submission" date="2019-12" db="EMBL/GenBank/DDBJ databases">
        <authorList>
            <person name="Scholz U."/>
            <person name="Mascher M."/>
            <person name="Fiebig A."/>
        </authorList>
    </citation>
    <scope>NUCLEOTIDE SEQUENCE</scope>
</reference>
<dbReference type="EMBL" id="CACRZD030000012">
    <property type="protein sequence ID" value="CAA6669047.1"/>
    <property type="molecule type" value="Genomic_DNA"/>
</dbReference>
<proteinExistence type="predicted"/>
<evidence type="ECO:0000256" key="1">
    <source>
        <dbReference type="SAM" id="MobiDB-lite"/>
    </source>
</evidence>